<dbReference type="PROSITE" id="PS50089">
    <property type="entry name" value="ZF_RING_2"/>
    <property type="match status" value="1"/>
</dbReference>
<sequence>MEKYKTAECPICFEVFPDKIFQCMCGHSLCESCSAITIRCPICNDYMTTIRNFTLEALIEESRKKPHTSVTKTPKPATKVRVPAKEVVCPASSSCKSFQTEKHDPIGHLEKFHSRDLIKTLDSGAIKVKKTVRRNVGDENFSKIIYCKQKLFKLYVNINHSTVMVHFSVTVTDTIKGKFEVDYQRQIRSKKYTASILPSDYSRFPFRVHAAIPKDLCCFKINGNLTLIVYLNLFF</sequence>
<comment type="caution">
    <text evidence="6">The sequence shown here is derived from an EMBL/GenBank/DDBJ whole genome shotgun (WGS) entry which is preliminary data.</text>
</comment>
<dbReference type="SUPFAM" id="SSF57850">
    <property type="entry name" value="RING/U-box"/>
    <property type="match status" value="1"/>
</dbReference>
<evidence type="ECO:0000313" key="7">
    <source>
        <dbReference type="Proteomes" id="UP000327044"/>
    </source>
</evidence>
<dbReference type="PANTHER" id="PTHR10315:SF117">
    <property type="entry name" value="RING-TYPE E3 UBIQUITIN TRANSFERASE"/>
    <property type="match status" value="1"/>
</dbReference>
<evidence type="ECO:0000256" key="3">
    <source>
        <dbReference type="ARBA" id="ARBA00022833"/>
    </source>
</evidence>
<keyword evidence="7" id="KW-1185">Reference proteome</keyword>
<gene>
    <name evidence="6" type="ORF">PPYR_10645</name>
</gene>
<protein>
    <recommendedName>
        <fullName evidence="5">RING-type domain-containing protein</fullName>
    </recommendedName>
</protein>
<reference evidence="6 7" key="1">
    <citation type="journal article" date="2018" name="Elife">
        <title>Firefly genomes illuminate parallel origins of bioluminescence in beetles.</title>
        <authorList>
            <person name="Fallon T.R."/>
            <person name="Lower S.E."/>
            <person name="Chang C.H."/>
            <person name="Bessho-Uehara M."/>
            <person name="Martin G.J."/>
            <person name="Bewick A.J."/>
            <person name="Behringer M."/>
            <person name="Debat H.J."/>
            <person name="Wong I."/>
            <person name="Day J.C."/>
            <person name="Suvorov A."/>
            <person name="Silva C.J."/>
            <person name="Stanger-Hall K.F."/>
            <person name="Hall D.W."/>
            <person name="Schmitz R.J."/>
            <person name="Nelson D.R."/>
            <person name="Lewis S.M."/>
            <person name="Shigenobu S."/>
            <person name="Bybee S.M."/>
            <person name="Larracuente A.M."/>
            <person name="Oba Y."/>
            <person name="Weng J.K."/>
        </authorList>
    </citation>
    <scope>NUCLEOTIDE SEQUENCE [LARGE SCALE GENOMIC DNA]</scope>
    <source>
        <strain evidence="6">1611_PpyrPB1</strain>
        <tissue evidence="6">Whole body</tissue>
    </source>
</reference>
<dbReference type="Proteomes" id="UP000327044">
    <property type="component" value="Unassembled WGS sequence"/>
</dbReference>
<dbReference type="Gene3D" id="3.30.40.10">
    <property type="entry name" value="Zinc/RING finger domain, C3HC4 (zinc finger)"/>
    <property type="match status" value="1"/>
</dbReference>
<evidence type="ECO:0000256" key="4">
    <source>
        <dbReference type="PROSITE-ProRule" id="PRU00175"/>
    </source>
</evidence>
<dbReference type="InterPro" id="IPR049548">
    <property type="entry name" value="Sina-like_RING"/>
</dbReference>
<proteinExistence type="predicted"/>
<name>A0A5N4AGY2_PHOPY</name>
<dbReference type="InterPro" id="IPR013083">
    <property type="entry name" value="Znf_RING/FYVE/PHD"/>
</dbReference>
<dbReference type="PANTHER" id="PTHR10315">
    <property type="entry name" value="E3 UBIQUITIN PROTEIN LIGASE SIAH"/>
    <property type="match status" value="1"/>
</dbReference>
<evidence type="ECO:0000256" key="1">
    <source>
        <dbReference type="ARBA" id="ARBA00022723"/>
    </source>
</evidence>
<dbReference type="Pfam" id="PF21362">
    <property type="entry name" value="Sina_RING"/>
    <property type="match status" value="1"/>
</dbReference>
<accession>A0A5N4AGY2</accession>
<dbReference type="GO" id="GO:0008270">
    <property type="term" value="F:zinc ion binding"/>
    <property type="evidence" value="ECO:0007669"/>
    <property type="project" value="UniProtKB-KW"/>
</dbReference>
<dbReference type="GO" id="GO:0005737">
    <property type="term" value="C:cytoplasm"/>
    <property type="evidence" value="ECO:0007669"/>
    <property type="project" value="TreeGrafter"/>
</dbReference>
<dbReference type="InParanoid" id="A0A5N4AGY2"/>
<evidence type="ECO:0000259" key="5">
    <source>
        <dbReference type="PROSITE" id="PS50089"/>
    </source>
</evidence>
<evidence type="ECO:0000313" key="6">
    <source>
        <dbReference type="EMBL" id="KAB0796584.1"/>
    </source>
</evidence>
<dbReference type="EMBL" id="VVIM01000007">
    <property type="protein sequence ID" value="KAB0796584.1"/>
    <property type="molecule type" value="Genomic_DNA"/>
</dbReference>
<feature type="domain" description="RING-type" evidence="5">
    <location>
        <begin position="9"/>
        <end position="44"/>
    </location>
</feature>
<evidence type="ECO:0000256" key="2">
    <source>
        <dbReference type="ARBA" id="ARBA00022771"/>
    </source>
</evidence>
<dbReference type="InterPro" id="IPR052088">
    <property type="entry name" value="E3_ubiquitin-ligase_SINA"/>
</dbReference>
<dbReference type="AlphaFoldDB" id="A0A5N4AGY2"/>
<keyword evidence="3" id="KW-0862">Zinc</keyword>
<dbReference type="InterPro" id="IPR001841">
    <property type="entry name" value="Znf_RING"/>
</dbReference>
<keyword evidence="2 4" id="KW-0863">Zinc-finger</keyword>
<dbReference type="SMART" id="SM00184">
    <property type="entry name" value="RING"/>
    <property type="match status" value="1"/>
</dbReference>
<organism evidence="6 7">
    <name type="scientific">Photinus pyralis</name>
    <name type="common">Common eastern firefly</name>
    <name type="synonym">Lampyris pyralis</name>
    <dbReference type="NCBI Taxonomy" id="7054"/>
    <lineage>
        <taxon>Eukaryota</taxon>
        <taxon>Metazoa</taxon>
        <taxon>Ecdysozoa</taxon>
        <taxon>Arthropoda</taxon>
        <taxon>Hexapoda</taxon>
        <taxon>Insecta</taxon>
        <taxon>Pterygota</taxon>
        <taxon>Neoptera</taxon>
        <taxon>Endopterygota</taxon>
        <taxon>Coleoptera</taxon>
        <taxon>Polyphaga</taxon>
        <taxon>Elateriformia</taxon>
        <taxon>Elateroidea</taxon>
        <taxon>Lampyridae</taxon>
        <taxon>Lampyrinae</taxon>
        <taxon>Photinus</taxon>
    </lineage>
</organism>
<dbReference type="GO" id="GO:0061630">
    <property type="term" value="F:ubiquitin protein ligase activity"/>
    <property type="evidence" value="ECO:0007669"/>
    <property type="project" value="TreeGrafter"/>
</dbReference>
<keyword evidence="1" id="KW-0479">Metal-binding</keyword>